<protein>
    <submittedName>
        <fullName evidence="3">Uncharacterized protein LOC113472244</fullName>
    </submittedName>
</protein>
<evidence type="ECO:0000256" key="1">
    <source>
        <dbReference type="SAM" id="MobiDB-lite"/>
    </source>
</evidence>
<dbReference type="KEGG" id="dci:113472244"/>
<gene>
    <name evidence="3" type="primary">LOC113472244</name>
</gene>
<feature type="compositionally biased region" description="Polar residues" evidence="1">
    <location>
        <begin position="1"/>
        <end position="15"/>
    </location>
</feature>
<name>A0A3Q0JH64_DIACI</name>
<dbReference type="Proteomes" id="UP000079169">
    <property type="component" value="Unplaced"/>
</dbReference>
<keyword evidence="2" id="KW-1185">Reference proteome</keyword>
<feature type="region of interest" description="Disordered" evidence="1">
    <location>
        <begin position="43"/>
        <end position="85"/>
    </location>
</feature>
<dbReference type="PaxDb" id="121845-A0A3Q0JH64"/>
<feature type="compositionally biased region" description="Low complexity" evidence="1">
    <location>
        <begin position="54"/>
        <end position="63"/>
    </location>
</feature>
<sequence length="138" mass="15192">MSSGIDSQGSHQSLTYDEEESLASTSPSIEDVHQRLAQLPDLVLSTLPSQPRRSSQSNYSASSKLLCPPRVPPRKYKKKSKGDVVDGLSKDVCPEKALLCPAKTMTLPEQSWNQVGKELRTIADSFRSNYKKVSVDVV</sequence>
<reference evidence="3" key="1">
    <citation type="submission" date="2025-08" db="UniProtKB">
        <authorList>
            <consortium name="RefSeq"/>
        </authorList>
    </citation>
    <scope>IDENTIFICATION</scope>
</reference>
<dbReference type="GeneID" id="113472244"/>
<feature type="region of interest" description="Disordered" evidence="1">
    <location>
        <begin position="1"/>
        <end position="31"/>
    </location>
</feature>
<accession>A0A3Q0JH64</accession>
<evidence type="ECO:0000313" key="2">
    <source>
        <dbReference type="Proteomes" id="UP000079169"/>
    </source>
</evidence>
<dbReference type="AlphaFoldDB" id="A0A3Q0JH64"/>
<organism evidence="2 3">
    <name type="scientific">Diaphorina citri</name>
    <name type="common">Asian citrus psyllid</name>
    <dbReference type="NCBI Taxonomy" id="121845"/>
    <lineage>
        <taxon>Eukaryota</taxon>
        <taxon>Metazoa</taxon>
        <taxon>Ecdysozoa</taxon>
        <taxon>Arthropoda</taxon>
        <taxon>Hexapoda</taxon>
        <taxon>Insecta</taxon>
        <taxon>Pterygota</taxon>
        <taxon>Neoptera</taxon>
        <taxon>Paraneoptera</taxon>
        <taxon>Hemiptera</taxon>
        <taxon>Sternorrhyncha</taxon>
        <taxon>Psylloidea</taxon>
        <taxon>Psyllidae</taxon>
        <taxon>Diaphorininae</taxon>
        <taxon>Diaphorina</taxon>
    </lineage>
</organism>
<proteinExistence type="predicted"/>
<evidence type="ECO:0000313" key="3">
    <source>
        <dbReference type="RefSeq" id="XP_026687709.1"/>
    </source>
</evidence>
<dbReference type="RefSeq" id="XP_026687709.1">
    <property type="nucleotide sequence ID" value="XM_026831908.1"/>
</dbReference>